<dbReference type="PANTHER" id="PTHR34387:SF1">
    <property type="entry name" value="PERIPLASMIC IMMUNOGENIC PROTEIN"/>
    <property type="match status" value="1"/>
</dbReference>
<dbReference type="RefSeq" id="WP_054539545.1">
    <property type="nucleotide sequence ID" value="NZ_JACIEQ010000005.1"/>
</dbReference>
<gene>
    <name evidence="2" type="ORF">GGR17_003176</name>
</gene>
<dbReference type="PANTHER" id="PTHR34387">
    <property type="entry name" value="SLR1258 PROTEIN"/>
    <property type="match status" value="1"/>
</dbReference>
<dbReference type="Gene3D" id="3.30.70.2970">
    <property type="entry name" value="Protein of unknown function (DUF541), domain 2"/>
    <property type="match status" value="1"/>
</dbReference>
<evidence type="ECO:0000313" key="2">
    <source>
        <dbReference type="EMBL" id="MBB4023347.1"/>
    </source>
</evidence>
<evidence type="ECO:0000313" key="3">
    <source>
        <dbReference type="Proteomes" id="UP000585681"/>
    </source>
</evidence>
<dbReference type="Proteomes" id="UP000585681">
    <property type="component" value="Unassembled WGS sequence"/>
</dbReference>
<name>A0A840CN02_9RHOB</name>
<feature type="chain" id="PRO_5032808088" description="26 kDa periplasmic immunogenic protein" evidence="1">
    <location>
        <begin position="20"/>
        <end position="229"/>
    </location>
</feature>
<comment type="caution">
    <text evidence="2">The sequence shown here is derived from an EMBL/GenBank/DDBJ whole genome shotgun (WGS) entry which is preliminary data.</text>
</comment>
<sequence>MRFFTVLMLALALATTGRAQDAAATLTVTGEAEVAAAPDMAVITVGVTSLARSAADAMDDTSVKTAEILAALAAAGIAERDLQTRALRLNPNWANRSSTPGAGPKIDGFVASNTVMVRVRDLDRLGGVLDTVLGLGANEFGGLSFGLQNPGPAQDEARRAAVAEAMRKARLYAEAAGLTLGPVLSLSEAGGARPAPMMMEAARMADAVPVAAGEVSVSAAVTMVFDIGG</sequence>
<dbReference type="GO" id="GO:0006974">
    <property type="term" value="P:DNA damage response"/>
    <property type="evidence" value="ECO:0007669"/>
    <property type="project" value="TreeGrafter"/>
</dbReference>
<proteinExistence type="predicted"/>
<dbReference type="InterPro" id="IPR007497">
    <property type="entry name" value="SIMPL/DUF541"/>
</dbReference>
<dbReference type="Gene3D" id="3.30.110.170">
    <property type="entry name" value="Protein of unknown function (DUF541), domain 1"/>
    <property type="match status" value="1"/>
</dbReference>
<dbReference type="InterPro" id="IPR052022">
    <property type="entry name" value="26kDa_periplasmic_antigen"/>
</dbReference>
<organism evidence="2 3">
    <name type="scientific">Actibacterium naphthalenivorans</name>
    <dbReference type="NCBI Taxonomy" id="1614693"/>
    <lineage>
        <taxon>Bacteria</taxon>
        <taxon>Pseudomonadati</taxon>
        <taxon>Pseudomonadota</taxon>
        <taxon>Alphaproteobacteria</taxon>
        <taxon>Rhodobacterales</taxon>
        <taxon>Roseobacteraceae</taxon>
        <taxon>Actibacterium</taxon>
    </lineage>
</organism>
<evidence type="ECO:0008006" key="4">
    <source>
        <dbReference type="Google" id="ProtNLM"/>
    </source>
</evidence>
<dbReference type="Pfam" id="PF04402">
    <property type="entry name" value="SIMPL"/>
    <property type="match status" value="1"/>
</dbReference>
<dbReference type="AlphaFoldDB" id="A0A840CN02"/>
<keyword evidence="3" id="KW-1185">Reference proteome</keyword>
<accession>A0A840CN02</accession>
<evidence type="ECO:0000256" key="1">
    <source>
        <dbReference type="SAM" id="SignalP"/>
    </source>
</evidence>
<keyword evidence="1" id="KW-0732">Signal</keyword>
<protein>
    <recommendedName>
        <fullName evidence="4">26 kDa periplasmic immunogenic protein</fullName>
    </recommendedName>
</protein>
<reference evidence="2" key="1">
    <citation type="submission" date="2020-08" db="EMBL/GenBank/DDBJ databases">
        <title>Genomic Encyclopedia of Type Strains, Phase IV (KMG-IV): sequencing the most valuable type-strain genomes for metagenomic binning, comparative biology and taxonomic classification.</title>
        <authorList>
            <person name="Goeker M."/>
        </authorList>
    </citation>
    <scope>NUCLEOTIDE SEQUENCE [LARGE SCALE GENOMIC DNA]</scope>
    <source>
        <strain evidence="2">DSM 105040</strain>
    </source>
</reference>
<dbReference type="EMBL" id="JACIEQ010000005">
    <property type="protein sequence ID" value="MBB4023347.1"/>
    <property type="molecule type" value="Genomic_DNA"/>
</dbReference>
<feature type="signal peptide" evidence="1">
    <location>
        <begin position="1"/>
        <end position="19"/>
    </location>
</feature>